<evidence type="ECO:0000313" key="6">
    <source>
        <dbReference type="EMBL" id="CAB4698096.1"/>
    </source>
</evidence>
<sequence>MEPTQESESSTTLGGQRRRRVPVIVMVVVLVANLFLATALYAAFAHSASSSAESSDDAVYVIPPSDAGNVFLGADTTQLGIKLYNFIYSDPSGHTIEMTMRPYDTVAVTASNLPATMALGLPPGVPTLPLEVPGLTGSVMTCLGLGSLAMNPPVALPSGSVLIGEGPMFVGPPMGGVGYVGGSLVVARVASNDCLLDAEHAAVIEQAMRSLRYVSASEFYAYAATKPKILSMAIEQSPPPEPVHFDGEDLALRQVAEAIAGLDTRLADGTYPNIEGGGAPNDYDAMFDGAREASGATPGATFVSTEIWFRSSNEAGVTFAITADLPTGRQTFSQTGSVVRVDGRWVVARSTATSMLGRSALSPR</sequence>
<dbReference type="EMBL" id="CAESAL010000041">
    <property type="protein sequence ID" value="CAB4343196.1"/>
    <property type="molecule type" value="Genomic_DNA"/>
</dbReference>
<dbReference type="AlphaFoldDB" id="A0A6J6PHK9"/>
<keyword evidence="2" id="KW-0472">Membrane</keyword>
<feature type="domain" description="Low molecular weight antigen MTB12-like C-terminal" evidence="3">
    <location>
        <begin position="283"/>
        <end position="357"/>
    </location>
</feature>
<name>A0A6J6PHK9_9ZZZZ</name>
<keyword evidence="1" id="KW-0732">Signal</keyword>
<evidence type="ECO:0000313" key="5">
    <source>
        <dbReference type="EMBL" id="CAB4373112.1"/>
    </source>
</evidence>
<gene>
    <name evidence="6" type="ORF">UFOPK2624_00376</name>
    <name evidence="4" type="ORF">UFOPK3331_01198</name>
    <name evidence="7" type="ORF">UFOPK3785_00120</name>
    <name evidence="8" type="ORF">UFOPK3927_01284</name>
    <name evidence="5" type="ORF">UFOPK4201_02167</name>
    <name evidence="9" type="ORF">UFOPK4371_00634</name>
</gene>
<dbReference type="EMBL" id="CAFBNJ010000003">
    <property type="protein sequence ID" value="CAB4940077.1"/>
    <property type="molecule type" value="Genomic_DNA"/>
</dbReference>
<evidence type="ECO:0000313" key="9">
    <source>
        <dbReference type="EMBL" id="CAB5076028.1"/>
    </source>
</evidence>
<dbReference type="EMBL" id="CAEZXY010000008">
    <property type="protein sequence ID" value="CAB4698096.1"/>
    <property type="molecule type" value="Genomic_DNA"/>
</dbReference>
<dbReference type="EMBL" id="CAFBOK010000155">
    <property type="protein sequence ID" value="CAB4990732.1"/>
    <property type="molecule type" value="Genomic_DNA"/>
</dbReference>
<protein>
    <submittedName>
        <fullName evidence="6">Unannotated protein</fullName>
    </submittedName>
</protein>
<dbReference type="EMBL" id="CAEUNJ010000168">
    <property type="protein sequence ID" value="CAB4373112.1"/>
    <property type="molecule type" value="Genomic_DNA"/>
</dbReference>
<evidence type="ECO:0000313" key="7">
    <source>
        <dbReference type="EMBL" id="CAB4940077.1"/>
    </source>
</evidence>
<evidence type="ECO:0000256" key="2">
    <source>
        <dbReference type="SAM" id="Phobius"/>
    </source>
</evidence>
<dbReference type="InterPro" id="IPR058644">
    <property type="entry name" value="Mtb12-like_C"/>
</dbReference>
<dbReference type="Pfam" id="PF26580">
    <property type="entry name" value="Mtb12_C"/>
    <property type="match status" value="1"/>
</dbReference>
<evidence type="ECO:0000313" key="4">
    <source>
        <dbReference type="EMBL" id="CAB4343196.1"/>
    </source>
</evidence>
<keyword evidence="2" id="KW-0812">Transmembrane</keyword>
<accession>A0A6J6PHK9</accession>
<evidence type="ECO:0000259" key="3">
    <source>
        <dbReference type="Pfam" id="PF26580"/>
    </source>
</evidence>
<evidence type="ECO:0000313" key="8">
    <source>
        <dbReference type="EMBL" id="CAB4990732.1"/>
    </source>
</evidence>
<evidence type="ECO:0000256" key="1">
    <source>
        <dbReference type="ARBA" id="ARBA00022729"/>
    </source>
</evidence>
<dbReference type="EMBL" id="CAFBRD010000024">
    <property type="protein sequence ID" value="CAB5076028.1"/>
    <property type="molecule type" value="Genomic_DNA"/>
</dbReference>
<proteinExistence type="predicted"/>
<keyword evidence="2" id="KW-1133">Transmembrane helix</keyword>
<feature type="transmembrane region" description="Helical" evidence="2">
    <location>
        <begin position="21"/>
        <end position="44"/>
    </location>
</feature>
<reference evidence="6" key="1">
    <citation type="submission" date="2020-05" db="EMBL/GenBank/DDBJ databases">
        <authorList>
            <person name="Chiriac C."/>
            <person name="Salcher M."/>
            <person name="Ghai R."/>
            <person name="Kavagutti S V."/>
        </authorList>
    </citation>
    <scope>NUCLEOTIDE SEQUENCE</scope>
</reference>
<organism evidence="6">
    <name type="scientific">freshwater metagenome</name>
    <dbReference type="NCBI Taxonomy" id="449393"/>
    <lineage>
        <taxon>unclassified sequences</taxon>
        <taxon>metagenomes</taxon>
        <taxon>ecological metagenomes</taxon>
    </lineage>
</organism>